<proteinExistence type="predicted"/>
<dbReference type="AlphaFoldDB" id="A0A8J5WQE5"/>
<gene>
    <name evidence="2" type="ORF">GUJ93_ZPchr0012g20309</name>
</gene>
<accession>A0A8J5WQE5</accession>
<dbReference type="Proteomes" id="UP000729402">
    <property type="component" value="Unassembled WGS sequence"/>
</dbReference>
<name>A0A8J5WQE5_ZIZPA</name>
<comment type="caution">
    <text evidence="2">The sequence shown here is derived from an EMBL/GenBank/DDBJ whole genome shotgun (WGS) entry which is preliminary data.</text>
</comment>
<dbReference type="EMBL" id="JAAALK010000080">
    <property type="protein sequence ID" value="KAG8092837.1"/>
    <property type="molecule type" value="Genomic_DNA"/>
</dbReference>
<reference evidence="2" key="2">
    <citation type="submission" date="2021-02" db="EMBL/GenBank/DDBJ databases">
        <authorList>
            <person name="Kimball J.A."/>
            <person name="Haas M.W."/>
            <person name="Macchietto M."/>
            <person name="Kono T."/>
            <person name="Duquette J."/>
            <person name="Shao M."/>
        </authorList>
    </citation>
    <scope>NUCLEOTIDE SEQUENCE</scope>
    <source>
        <tissue evidence="2">Fresh leaf tissue</tissue>
    </source>
</reference>
<evidence type="ECO:0000313" key="3">
    <source>
        <dbReference type="Proteomes" id="UP000729402"/>
    </source>
</evidence>
<evidence type="ECO:0000256" key="1">
    <source>
        <dbReference type="SAM" id="MobiDB-lite"/>
    </source>
</evidence>
<sequence>MPAAPLHGAGGDDPATFPAADDDDRVSLVLHWWRREAQEGVGIDAHEGAFGANLLRHLHQNIEDDASRKTLL</sequence>
<reference evidence="2" key="1">
    <citation type="journal article" date="2021" name="bioRxiv">
        <title>Whole Genome Assembly and Annotation of Northern Wild Rice, Zizania palustris L., Supports a Whole Genome Duplication in the Zizania Genus.</title>
        <authorList>
            <person name="Haas M."/>
            <person name="Kono T."/>
            <person name="Macchietto M."/>
            <person name="Millas R."/>
            <person name="McGilp L."/>
            <person name="Shao M."/>
            <person name="Duquette J."/>
            <person name="Hirsch C.N."/>
            <person name="Kimball J."/>
        </authorList>
    </citation>
    <scope>NUCLEOTIDE SEQUENCE</scope>
    <source>
        <tissue evidence="2">Fresh leaf tissue</tissue>
    </source>
</reference>
<protein>
    <submittedName>
        <fullName evidence="2">Uncharacterized protein</fullName>
    </submittedName>
</protein>
<evidence type="ECO:0000313" key="2">
    <source>
        <dbReference type="EMBL" id="KAG8092837.1"/>
    </source>
</evidence>
<keyword evidence="3" id="KW-1185">Reference proteome</keyword>
<feature type="region of interest" description="Disordered" evidence="1">
    <location>
        <begin position="1"/>
        <end position="21"/>
    </location>
</feature>
<organism evidence="2 3">
    <name type="scientific">Zizania palustris</name>
    <name type="common">Northern wild rice</name>
    <dbReference type="NCBI Taxonomy" id="103762"/>
    <lineage>
        <taxon>Eukaryota</taxon>
        <taxon>Viridiplantae</taxon>
        <taxon>Streptophyta</taxon>
        <taxon>Embryophyta</taxon>
        <taxon>Tracheophyta</taxon>
        <taxon>Spermatophyta</taxon>
        <taxon>Magnoliopsida</taxon>
        <taxon>Liliopsida</taxon>
        <taxon>Poales</taxon>
        <taxon>Poaceae</taxon>
        <taxon>BOP clade</taxon>
        <taxon>Oryzoideae</taxon>
        <taxon>Oryzeae</taxon>
        <taxon>Zizaniinae</taxon>
        <taxon>Zizania</taxon>
    </lineage>
</organism>